<reference evidence="2 3" key="1">
    <citation type="journal article" date="2012" name="BMC Genomics">
        <title>Comparative genomics of the white-rot fungi, Phanerochaete carnosa and P. chrysosporium, to elucidate the genetic basis of the distinct wood types they colonize.</title>
        <authorList>
            <person name="Suzuki H."/>
            <person name="MacDonald J."/>
            <person name="Syed K."/>
            <person name="Salamov A."/>
            <person name="Hori C."/>
            <person name="Aerts A."/>
            <person name="Henrissat B."/>
            <person name="Wiebenga A."/>
            <person name="vanKuyk P.A."/>
            <person name="Barry K."/>
            <person name="Lindquist E."/>
            <person name="LaButti K."/>
            <person name="Lapidus A."/>
            <person name="Lucas S."/>
            <person name="Coutinho P."/>
            <person name="Gong Y."/>
            <person name="Samejima M."/>
            <person name="Mahadevan R."/>
            <person name="Abou-Zaid M."/>
            <person name="de Vries R.P."/>
            <person name="Igarashi K."/>
            <person name="Yadav J.S."/>
            <person name="Grigoriev I.V."/>
            <person name="Master E.R."/>
        </authorList>
    </citation>
    <scope>NUCLEOTIDE SEQUENCE [LARGE SCALE GENOMIC DNA]</scope>
    <source>
        <strain evidence="2 3">HHB-10118-sp</strain>
    </source>
</reference>
<name>K5VFU1_PHACS</name>
<accession>K5VFU1</accession>
<dbReference type="KEGG" id="pco:PHACADRAFT_248783"/>
<keyword evidence="3" id="KW-1185">Reference proteome</keyword>
<dbReference type="AlphaFoldDB" id="K5VFU1"/>
<protein>
    <submittedName>
        <fullName evidence="2">Uncharacterized protein</fullName>
    </submittedName>
</protein>
<dbReference type="RefSeq" id="XP_007391273.1">
    <property type="nucleotide sequence ID" value="XM_007391211.1"/>
</dbReference>
<dbReference type="GeneID" id="18914444"/>
<dbReference type="EMBL" id="JH930468">
    <property type="protein sequence ID" value="EKM61881.1"/>
    <property type="molecule type" value="Genomic_DNA"/>
</dbReference>
<dbReference type="HOGENOM" id="CLU_1647787_0_0_1"/>
<sequence>MAGQPQPDPAAMSTVANPYAPYLAINQTAPLGATTTLYVPPAYAQRTGSSQSIPYQPPAGPVPQATASALSVPPAGRQAIIAPPVKAPRQRKRAVKTSEFINEDETPNGESISQGPIGGQEQAEQANKENGVVAGEASSSQTQRKRPQDTVKVSDYIKLHV</sequence>
<feature type="non-terminal residue" evidence="2">
    <location>
        <position position="161"/>
    </location>
</feature>
<dbReference type="Proteomes" id="UP000008370">
    <property type="component" value="Unassembled WGS sequence"/>
</dbReference>
<feature type="region of interest" description="Disordered" evidence="1">
    <location>
        <begin position="47"/>
        <end position="161"/>
    </location>
</feature>
<evidence type="ECO:0000313" key="2">
    <source>
        <dbReference type="EMBL" id="EKM61881.1"/>
    </source>
</evidence>
<evidence type="ECO:0000256" key="1">
    <source>
        <dbReference type="SAM" id="MobiDB-lite"/>
    </source>
</evidence>
<gene>
    <name evidence="2" type="ORF">PHACADRAFT_248783</name>
</gene>
<organism evidence="2 3">
    <name type="scientific">Phanerochaete carnosa (strain HHB-10118-sp)</name>
    <name type="common">White-rot fungus</name>
    <name type="synonym">Peniophora carnosa</name>
    <dbReference type="NCBI Taxonomy" id="650164"/>
    <lineage>
        <taxon>Eukaryota</taxon>
        <taxon>Fungi</taxon>
        <taxon>Dikarya</taxon>
        <taxon>Basidiomycota</taxon>
        <taxon>Agaricomycotina</taxon>
        <taxon>Agaricomycetes</taxon>
        <taxon>Polyporales</taxon>
        <taxon>Phanerochaetaceae</taxon>
        <taxon>Phanerochaete</taxon>
    </lineage>
</organism>
<proteinExistence type="predicted"/>
<evidence type="ECO:0000313" key="3">
    <source>
        <dbReference type="Proteomes" id="UP000008370"/>
    </source>
</evidence>
<dbReference type="InParanoid" id="K5VFU1"/>